<sequence length="186" mass="21569">MDRDAEENQSSRVLSLRKSFSIALHSLLLACPKEDFLRIFSSFKHAEQETLYQLYLQMIASIHGNIEDEFESVCNETQVMTALGTIEQLIENQKLDVLHDEKGAEYRTSVNDVKQELARRKLSEIHYLKDMLEKVQEQNQIDKKRIELLRNARDDVSHADSALTKLKDYNEPLKEISRSMNAHFGS</sequence>
<evidence type="ECO:0000256" key="4">
    <source>
        <dbReference type="ARBA" id="ARBA00022618"/>
    </source>
</evidence>
<dbReference type="PANTHER" id="PTHR15459">
    <property type="entry name" value="POLYAMINE-MODULATED FACTOR 1"/>
    <property type="match status" value="1"/>
</dbReference>
<dbReference type="PROSITE" id="PS51257">
    <property type="entry name" value="PROKAR_LIPOPROTEIN"/>
    <property type="match status" value="1"/>
</dbReference>
<evidence type="ECO:0000313" key="10">
    <source>
        <dbReference type="EMBL" id="ADE75840.1"/>
    </source>
</evidence>
<name>D5A8H1_PICSI</name>
<dbReference type="InterPro" id="IPR007128">
    <property type="entry name" value="PMF1/Nnf1"/>
</dbReference>
<dbReference type="GO" id="GO:0007059">
    <property type="term" value="P:chromosome segregation"/>
    <property type="evidence" value="ECO:0007669"/>
    <property type="project" value="TreeGrafter"/>
</dbReference>
<keyword evidence="6" id="KW-0995">Kinetochore</keyword>
<dbReference type="EMBL" id="BT122465">
    <property type="protein sequence ID" value="ADE75840.1"/>
    <property type="molecule type" value="mRNA"/>
</dbReference>
<evidence type="ECO:0000256" key="8">
    <source>
        <dbReference type="ARBA" id="ARBA00023306"/>
    </source>
</evidence>
<accession>D5A8H1</accession>
<protein>
    <submittedName>
        <fullName evidence="10">Uncharacterized protein</fullName>
    </submittedName>
</protein>
<keyword evidence="5" id="KW-0498">Mitosis</keyword>
<dbReference type="GO" id="GO:0051301">
    <property type="term" value="P:cell division"/>
    <property type="evidence" value="ECO:0007669"/>
    <property type="project" value="UniProtKB-KW"/>
</dbReference>
<evidence type="ECO:0000256" key="9">
    <source>
        <dbReference type="ARBA" id="ARBA00023328"/>
    </source>
</evidence>
<keyword evidence="4" id="KW-0132">Cell division</keyword>
<organism evidence="10">
    <name type="scientific">Picea sitchensis</name>
    <name type="common">Sitka spruce</name>
    <name type="synonym">Pinus sitchensis</name>
    <dbReference type="NCBI Taxonomy" id="3332"/>
    <lineage>
        <taxon>Eukaryota</taxon>
        <taxon>Viridiplantae</taxon>
        <taxon>Streptophyta</taxon>
        <taxon>Embryophyta</taxon>
        <taxon>Tracheophyta</taxon>
        <taxon>Spermatophyta</taxon>
        <taxon>Pinopsida</taxon>
        <taxon>Pinidae</taxon>
        <taxon>Conifers I</taxon>
        <taxon>Pinales</taxon>
        <taxon>Pinaceae</taxon>
        <taxon>Picea</taxon>
    </lineage>
</organism>
<dbReference type="OMA" id="KKNEIHY"/>
<comment type="subcellular location">
    <subcellularLocation>
        <location evidence="2">Chromosome</location>
        <location evidence="2">Centromere</location>
        <location evidence="2">Kinetochore</location>
    </subcellularLocation>
    <subcellularLocation>
        <location evidence="1">Nucleus</location>
    </subcellularLocation>
</comment>
<dbReference type="AlphaFoldDB" id="D5A8H1"/>
<keyword evidence="3" id="KW-0158">Chromosome</keyword>
<dbReference type="GO" id="GO:0000444">
    <property type="term" value="C:MIS12/MIND type complex"/>
    <property type="evidence" value="ECO:0007669"/>
    <property type="project" value="InterPro"/>
</dbReference>
<evidence type="ECO:0000256" key="1">
    <source>
        <dbReference type="ARBA" id="ARBA00004123"/>
    </source>
</evidence>
<evidence type="ECO:0000256" key="6">
    <source>
        <dbReference type="ARBA" id="ARBA00022838"/>
    </source>
</evidence>
<keyword evidence="7" id="KW-0539">Nucleus</keyword>
<dbReference type="PANTHER" id="PTHR15459:SF3">
    <property type="entry name" value="POLYAMINE-MODULATED FACTOR 1"/>
    <property type="match status" value="1"/>
</dbReference>
<keyword evidence="9" id="KW-0137">Centromere</keyword>
<proteinExistence type="evidence at transcript level"/>
<dbReference type="Pfam" id="PF03980">
    <property type="entry name" value="Nnf1"/>
    <property type="match status" value="1"/>
</dbReference>
<keyword evidence="8" id="KW-0131">Cell cycle</keyword>
<evidence type="ECO:0000256" key="7">
    <source>
        <dbReference type="ARBA" id="ARBA00023242"/>
    </source>
</evidence>
<evidence type="ECO:0000256" key="5">
    <source>
        <dbReference type="ARBA" id="ARBA00022776"/>
    </source>
</evidence>
<reference evidence="10" key="1">
    <citation type="submission" date="2010-04" db="EMBL/GenBank/DDBJ databases">
        <authorList>
            <person name="Reid K.E."/>
            <person name="Liao N."/>
            <person name="Chan S."/>
            <person name="Docking R."/>
            <person name="Taylor G."/>
            <person name="Moore R."/>
            <person name="Mayo M."/>
            <person name="Munro S."/>
            <person name="King J."/>
            <person name="Yanchuk A."/>
            <person name="Holt R."/>
            <person name="Jones S."/>
            <person name="Marra M."/>
            <person name="Ritland C.E."/>
            <person name="Ritland K."/>
            <person name="Bohlmann J."/>
        </authorList>
    </citation>
    <scope>NUCLEOTIDE SEQUENCE</scope>
    <source>
        <tissue evidence="10">Buds collected with no treatment. Collection October 2007</tissue>
    </source>
</reference>
<evidence type="ECO:0000256" key="3">
    <source>
        <dbReference type="ARBA" id="ARBA00022454"/>
    </source>
</evidence>
<dbReference type="GO" id="GO:0005634">
    <property type="term" value="C:nucleus"/>
    <property type="evidence" value="ECO:0007669"/>
    <property type="project" value="UniProtKB-SubCell"/>
</dbReference>
<evidence type="ECO:0000256" key="2">
    <source>
        <dbReference type="ARBA" id="ARBA00004629"/>
    </source>
</evidence>